<comment type="similarity">
    <text evidence="1 11">Belongs to the thymidylate kinase family.</text>
</comment>
<evidence type="ECO:0000313" key="13">
    <source>
        <dbReference type="EMBL" id="SPF67954.1"/>
    </source>
</evidence>
<comment type="function">
    <text evidence="10 11">Phosphorylation of dTMP to form dTDP in both de novo and salvage pathways of dTTP synthesis.</text>
</comment>
<proteinExistence type="inferred from homology"/>
<dbReference type="GO" id="GO:0004798">
    <property type="term" value="F:dTMP kinase activity"/>
    <property type="evidence" value="ECO:0007669"/>
    <property type="project" value="UniProtKB-UniRule"/>
</dbReference>
<dbReference type="RefSeq" id="WP_119715155.1">
    <property type="nucleotide sequence ID" value="NZ_OMOH01000003.1"/>
</dbReference>
<evidence type="ECO:0000256" key="5">
    <source>
        <dbReference type="ARBA" id="ARBA00022727"/>
    </source>
</evidence>
<dbReference type="GO" id="GO:0005829">
    <property type="term" value="C:cytosol"/>
    <property type="evidence" value="ECO:0007669"/>
    <property type="project" value="TreeGrafter"/>
</dbReference>
<evidence type="ECO:0000256" key="9">
    <source>
        <dbReference type="ARBA" id="ARBA00048743"/>
    </source>
</evidence>
<comment type="catalytic activity">
    <reaction evidence="9 11">
        <text>dTMP + ATP = dTDP + ADP</text>
        <dbReference type="Rhea" id="RHEA:13517"/>
        <dbReference type="ChEBI" id="CHEBI:30616"/>
        <dbReference type="ChEBI" id="CHEBI:58369"/>
        <dbReference type="ChEBI" id="CHEBI:63528"/>
        <dbReference type="ChEBI" id="CHEBI:456216"/>
        <dbReference type="EC" id="2.7.4.9"/>
    </reaction>
</comment>
<name>A0A375HZH7_9ACTN</name>
<evidence type="ECO:0000256" key="1">
    <source>
        <dbReference type="ARBA" id="ARBA00009776"/>
    </source>
</evidence>
<dbReference type="GO" id="GO:0006235">
    <property type="term" value="P:dTTP biosynthetic process"/>
    <property type="evidence" value="ECO:0007669"/>
    <property type="project" value="UniProtKB-UniRule"/>
</dbReference>
<accession>A0A375HZH7</accession>
<dbReference type="GO" id="GO:0005524">
    <property type="term" value="F:ATP binding"/>
    <property type="evidence" value="ECO:0007669"/>
    <property type="project" value="UniProtKB-UniRule"/>
</dbReference>
<keyword evidence="8 11" id="KW-0067">ATP-binding</keyword>
<evidence type="ECO:0000256" key="6">
    <source>
        <dbReference type="ARBA" id="ARBA00022741"/>
    </source>
</evidence>
<dbReference type="PANTHER" id="PTHR10344:SF4">
    <property type="entry name" value="UMP-CMP KINASE 2, MITOCHONDRIAL"/>
    <property type="match status" value="1"/>
</dbReference>
<dbReference type="InterPro" id="IPR018094">
    <property type="entry name" value="Thymidylate_kinase"/>
</dbReference>
<keyword evidence="5 11" id="KW-0545">Nucleotide biosynthesis</keyword>
<dbReference type="OrthoDB" id="9774907at2"/>
<keyword evidence="4 11" id="KW-0808">Transferase</keyword>
<keyword evidence="14" id="KW-1185">Reference proteome</keyword>
<dbReference type="GO" id="GO:0006233">
    <property type="term" value="P:dTDP biosynthetic process"/>
    <property type="evidence" value="ECO:0007669"/>
    <property type="project" value="InterPro"/>
</dbReference>
<dbReference type="FunFam" id="3.40.50.300:FF:000225">
    <property type="entry name" value="Thymidylate kinase"/>
    <property type="match status" value="1"/>
</dbReference>
<dbReference type="Proteomes" id="UP000265962">
    <property type="component" value="Unassembled WGS sequence"/>
</dbReference>
<evidence type="ECO:0000256" key="2">
    <source>
        <dbReference type="ARBA" id="ARBA00012980"/>
    </source>
</evidence>
<dbReference type="GO" id="GO:0006227">
    <property type="term" value="P:dUDP biosynthetic process"/>
    <property type="evidence" value="ECO:0007669"/>
    <property type="project" value="TreeGrafter"/>
</dbReference>
<dbReference type="HAMAP" id="MF_00165">
    <property type="entry name" value="Thymidylate_kinase"/>
    <property type="match status" value="1"/>
</dbReference>
<dbReference type="InterPro" id="IPR039430">
    <property type="entry name" value="Thymidylate_kin-like_dom"/>
</dbReference>
<evidence type="ECO:0000256" key="10">
    <source>
        <dbReference type="ARBA" id="ARBA00057735"/>
    </source>
</evidence>
<dbReference type="Pfam" id="PF02223">
    <property type="entry name" value="Thymidylate_kin"/>
    <property type="match status" value="1"/>
</dbReference>
<reference evidence="14" key="1">
    <citation type="submission" date="2018-02" db="EMBL/GenBank/DDBJ databases">
        <authorList>
            <person name="Hornung B."/>
        </authorList>
    </citation>
    <scope>NUCLEOTIDE SEQUENCE [LARGE SCALE GENOMIC DNA]</scope>
</reference>
<evidence type="ECO:0000256" key="7">
    <source>
        <dbReference type="ARBA" id="ARBA00022777"/>
    </source>
</evidence>
<evidence type="ECO:0000256" key="11">
    <source>
        <dbReference type="HAMAP-Rule" id="MF_00165"/>
    </source>
</evidence>
<gene>
    <name evidence="11" type="primary">tmk</name>
    <name evidence="13" type="ORF">PROPJV5_0910</name>
</gene>
<keyword evidence="7 11" id="KW-0418">Kinase</keyword>
<keyword evidence="6 11" id="KW-0547">Nucleotide-binding</keyword>
<dbReference type="EC" id="2.7.4.9" evidence="2 11"/>
<sequence length="215" mass="23312">MTPPARPHKGWFVVFEGGDGVGKSTQVQLAARALHEAGVEHIVTREPGDTRLGEALRTLLLDPATGDVAPRAEALLYAADKAQHLHQVVRPALERGAVVLCDRYMDSMLAYQGAGRVLDVDDIAAIGAWATGGLIPDLTVLLDMDPARAVGVKRGRDRLEQAGNGFHQRVRQGFLDLAAKAPERYLVLPARTGREHLAEQVRRRLVDLGIEALRG</sequence>
<feature type="domain" description="Thymidylate kinase-like" evidence="12">
    <location>
        <begin position="15"/>
        <end position="199"/>
    </location>
</feature>
<dbReference type="AlphaFoldDB" id="A0A375HZH7"/>
<dbReference type="NCBIfam" id="TIGR00041">
    <property type="entry name" value="DTMP_kinase"/>
    <property type="match status" value="1"/>
</dbReference>
<dbReference type="PANTHER" id="PTHR10344">
    <property type="entry name" value="THYMIDYLATE KINASE"/>
    <property type="match status" value="1"/>
</dbReference>
<protein>
    <recommendedName>
        <fullName evidence="3 11">Thymidylate kinase</fullName>
        <ecNumber evidence="2 11">2.7.4.9</ecNumber>
    </recommendedName>
    <alternativeName>
        <fullName evidence="11">dTMP kinase</fullName>
    </alternativeName>
</protein>
<feature type="binding site" evidence="11">
    <location>
        <begin position="17"/>
        <end position="24"/>
    </location>
    <ligand>
        <name>ATP</name>
        <dbReference type="ChEBI" id="CHEBI:30616"/>
    </ligand>
</feature>
<evidence type="ECO:0000256" key="3">
    <source>
        <dbReference type="ARBA" id="ARBA00017144"/>
    </source>
</evidence>
<dbReference type="Gene3D" id="3.40.50.300">
    <property type="entry name" value="P-loop containing nucleotide triphosphate hydrolases"/>
    <property type="match status" value="1"/>
</dbReference>
<evidence type="ECO:0000256" key="4">
    <source>
        <dbReference type="ARBA" id="ARBA00022679"/>
    </source>
</evidence>
<dbReference type="InterPro" id="IPR027417">
    <property type="entry name" value="P-loop_NTPase"/>
</dbReference>
<dbReference type="EMBL" id="OMOH01000003">
    <property type="protein sequence ID" value="SPF67954.1"/>
    <property type="molecule type" value="Genomic_DNA"/>
</dbReference>
<evidence type="ECO:0000256" key="8">
    <source>
        <dbReference type="ARBA" id="ARBA00022840"/>
    </source>
</evidence>
<organism evidence="13 14">
    <name type="scientific">Propionibacterium ruminifibrarum</name>
    <dbReference type="NCBI Taxonomy" id="1962131"/>
    <lineage>
        <taxon>Bacteria</taxon>
        <taxon>Bacillati</taxon>
        <taxon>Actinomycetota</taxon>
        <taxon>Actinomycetes</taxon>
        <taxon>Propionibacteriales</taxon>
        <taxon>Propionibacteriaceae</taxon>
        <taxon>Propionibacterium</taxon>
    </lineage>
</organism>
<dbReference type="SUPFAM" id="SSF52540">
    <property type="entry name" value="P-loop containing nucleoside triphosphate hydrolases"/>
    <property type="match status" value="1"/>
</dbReference>
<evidence type="ECO:0000313" key="14">
    <source>
        <dbReference type="Proteomes" id="UP000265962"/>
    </source>
</evidence>
<dbReference type="CDD" id="cd01672">
    <property type="entry name" value="TMPK"/>
    <property type="match status" value="1"/>
</dbReference>
<evidence type="ECO:0000259" key="12">
    <source>
        <dbReference type="Pfam" id="PF02223"/>
    </source>
</evidence>